<dbReference type="KEGG" id="reh:H16_B1310"/>
<organism evidence="2 3">
    <name type="scientific">Cupriavidus necator (strain ATCC 17699 / DSM 428 / KCTC 22496 / NCIMB 10442 / H16 / Stanier 337)</name>
    <name type="common">Ralstonia eutropha</name>
    <dbReference type="NCBI Taxonomy" id="381666"/>
    <lineage>
        <taxon>Bacteria</taxon>
        <taxon>Pseudomonadati</taxon>
        <taxon>Pseudomonadota</taxon>
        <taxon>Betaproteobacteria</taxon>
        <taxon>Burkholderiales</taxon>
        <taxon>Burkholderiaceae</taxon>
        <taxon>Cupriavidus</taxon>
    </lineage>
</organism>
<keyword evidence="1" id="KW-1133">Transmembrane helix</keyword>
<feature type="transmembrane region" description="Helical" evidence="1">
    <location>
        <begin position="12"/>
        <end position="30"/>
    </location>
</feature>
<evidence type="ECO:0000256" key="1">
    <source>
        <dbReference type="SAM" id="Phobius"/>
    </source>
</evidence>
<keyword evidence="3" id="KW-1185">Reference proteome</keyword>
<dbReference type="EMBL" id="AM260480">
    <property type="protein sequence ID" value="CAJ96100.1"/>
    <property type="molecule type" value="Genomic_DNA"/>
</dbReference>
<dbReference type="Proteomes" id="UP000008210">
    <property type="component" value="Chromosome 2"/>
</dbReference>
<proteinExistence type="predicted"/>
<accession>Q0K1M4</accession>
<name>Q0K1M4_CUPNH</name>
<dbReference type="HOGENOM" id="CLU_3078953_0_0_4"/>
<evidence type="ECO:0000313" key="3">
    <source>
        <dbReference type="Proteomes" id="UP000008210"/>
    </source>
</evidence>
<reference evidence="2 3" key="1">
    <citation type="journal article" date="2006" name="Nat. Biotechnol.">
        <title>Genome sequence of the bioplastic-producing 'Knallgas' bacterium Ralstonia eutropha H16.</title>
        <authorList>
            <person name="Pohlmann A."/>
            <person name="Fricke W.F."/>
            <person name="Reinecke F."/>
            <person name="Kusian B."/>
            <person name="Liesegang H."/>
            <person name="Cramm R."/>
            <person name="Eitinger T."/>
            <person name="Ewering C."/>
            <person name="Potter M."/>
            <person name="Schwartz E."/>
            <person name="Strittmatter A."/>
            <person name="Voss I."/>
            <person name="Gottschalk G."/>
            <person name="Steinbuechel A."/>
            <person name="Friedrich B."/>
            <person name="Bowien B."/>
        </authorList>
    </citation>
    <scope>NUCLEOTIDE SEQUENCE [LARGE SCALE GENOMIC DNA]</scope>
    <source>
        <strain evidence="3">ATCC 17699 / DSM 428 / KCTC 22496 / NCIMB 10442 / H16 / Stanier 337</strain>
    </source>
</reference>
<gene>
    <name evidence="2" type="ordered locus">H16_B1310</name>
</gene>
<sequence length="52" mass="5805">MDALTVDALKYLVTVLMGAGAAYGGIRADLRNMRKDIGRAHERIDRHIEGHR</sequence>
<evidence type="ECO:0000313" key="2">
    <source>
        <dbReference type="EMBL" id="CAJ96100.1"/>
    </source>
</evidence>
<dbReference type="STRING" id="381666.H16_B1310"/>
<dbReference type="OrthoDB" id="8969820at2"/>
<keyword evidence="1" id="KW-0812">Transmembrane</keyword>
<dbReference type="AlphaFoldDB" id="Q0K1M4"/>
<protein>
    <submittedName>
        <fullName evidence="2">Uncharacterized protein</fullName>
    </submittedName>
</protein>
<keyword evidence="1" id="KW-0472">Membrane</keyword>
<dbReference type="RefSeq" id="WP_011617140.1">
    <property type="nucleotide sequence ID" value="NC_008314.1"/>
</dbReference>